<organism evidence="2 3">
    <name type="scientific">Coprinellus micaceus</name>
    <name type="common">Glistening ink-cap mushroom</name>
    <name type="synonym">Coprinus micaceus</name>
    <dbReference type="NCBI Taxonomy" id="71717"/>
    <lineage>
        <taxon>Eukaryota</taxon>
        <taxon>Fungi</taxon>
        <taxon>Dikarya</taxon>
        <taxon>Basidiomycota</taxon>
        <taxon>Agaricomycotina</taxon>
        <taxon>Agaricomycetes</taxon>
        <taxon>Agaricomycetidae</taxon>
        <taxon>Agaricales</taxon>
        <taxon>Agaricineae</taxon>
        <taxon>Psathyrellaceae</taxon>
        <taxon>Coprinellus</taxon>
    </lineage>
</organism>
<evidence type="ECO:0000313" key="2">
    <source>
        <dbReference type="EMBL" id="TEB23447.1"/>
    </source>
</evidence>
<gene>
    <name evidence="2" type="ORF">FA13DRAFT_1414327</name>
</gene>
<proteinExistence type="predicted"/>
<sequence>MPMISTFHEVTACNSSVVSLALALSRAAAISTVAERSPIPISVLTTLLEDLQGFGNGEPAERSLTAKSSPDSFAGMGGTHRKRLRLLSYR</sequence>
<protein>
    <submittedName>
        <fullName evidence="2">Uncharacterized protein</fullName>
    </submittedName>
</protein>
<dbReference type="Proteomes" id="UP000298030">
    <property type="component" value="Unassembled WGS sequence"/>
</dbReference>
<reference evidence="2 3" key="1">
    <citation type="journal article" date="2019" name="Nat. Ecol. Evol.">
        <title>Megaphylogeny resolves global patterns of mushroom evolution.</title>
        <authorList>
            <person name="Varga T."/>
            <person name="Krizsan K."/>
            <person name="Foldi C."/>
            <person name="Dima B."/>
            <person name="Sanchez-Garcia M."/>
            <person name="Sanchez-Ramirez S."/>
            <person name="Szollosi G.J."/>
            <person name="Szarkandi J.G."/>
            <person name="Papp V."/>
            <person name="Albert L."/>
            <person name="Andreopoulos W."/>
            <person name="Angelini C."/>
            <person name="Antonin V."/>
            <person name="Barry K.W."/>
            <person name="Bougher N.L."/>
            <person name="Buchanan P."/>
            <person name="Buyck B."/>
            <person name="Bense V."/>
            <person name="Catcheside P."/>
            <person name="Chovatia M."/>
            <person name="Cooper J."/>
            <person name="Damon W."/>
            <person name="Desjardin D."/>
            <person name="Finy P."/>
            <person name="Geml J."/>
            <person name="Haridas S."/>
            <person name="Hughes K."/>
            <person name="Justo A."/>
            <person name="Karasinski D."/>
            <person name="Kautmanova I."/>
            <person name="Kiss B."/>
            <person name="Kocsube S."/>
            <person name="Kotiranta H."/>
            <person name="LaButti K.M."/>
            <person name="Lechner B.E."/>
            <person name="Liimatainen K."/>
            <person name="Lipzen A."/>
            <person name="Lukacs Z."/>
            <person name="Mihaltcheva S."/>
            <person name="Morgado L.N."/>
            <person name="Niskanen T."/>
            <person name="Noordeloos M.E."/>
            <person name="Ohm R.A."/>
            <person name="Ortiz-Santana B."/>
            <person name="Ovrebo C."/>
            <person name="Racz N."/>
            <person name="Riley R."/>
            <person name="Savchenko A."/>
            <person name="Shiryaev A."/>
            <person name="Soop K."/>
            <person name="Spirin V."/>
            <person name="Szebenyi C."/>
            <person name="Tomsovsky M."/>
            <person name="Tulloss R.E."/>
            <person name="Uehling J."/>
            <person name="Grigoriev I.V."/>
            <person name="Vagvolgyi C."/>
            <person name="Papp T."/>
            <person name="Martin F.M."/>
            <person name="Miettinen O."/>
            <person name="Hibbett D.S."/>
            <person name="Nagy L.G."/>
        </authorList>
    </citation>
    <scope>NUCLEOTIDE SEQUENCE [LARGE SCALE GENOMIC DNA]</scope>
    <source>
        <strain evidence="2 3">FP101781</strain>
    </source>
</reference>
<evidence type="ECO:0000313" key="3">
    <source>
        <dbReference type="Proteomes" id="UP000298030"/>
    </source>
</evidence>
<accession>A0A4Y7SNK0</accession>
<keyword evidence="3" id="KW-1185">Reference proteome</keyword>
<dbReference type="EMBL" id="QPFP01000078">
    <property type="protein sequence ID" value="TEB23447.1"/>
    <property type="molecule type" value="Genomic_DNA"/>
</dbReference>
<feature type="region of interest" description="Disordered" evidence="1">
    <location>
        <begin position="58"/>
        <end position="79"/>
    </location>
</feature>
<evidence type="ECO:0000256" key="1">
    <source>
        <dbReference type="SAM" id="MobiDB-lite"/>
    </source>
</evidence>
<dbReference type="AlphaFoldDB" id="A0A4Y7SNK0"/>
<comment type="caution">
    <text evidence="2">The sequence shown here is derived from an EMBL/GenBank/DDBJ whole genome shotgun (WGS) entry which is preliminary data.</text>
</comment>
<name>A0A4Y7SNK0_COPMI</name>